<dbReference type="Gene3D" id="1.10.40.30">
    <property type="entry name" value="Fumarase/aspartase (C-terminal domain)"/>
    <property type="match status" value="1"/>
</dbReference>
<dbReference type="Pfam" id="PF10415">
    <property type="entry name" value="FumaraseC_C"/>
    <property type="match status" value="1"/>
</dbReference>
<reference evidence="4 5" key="1">
    <citation type="submission" date="2016-10" db="EMBL/GenBank/DDBJ databases">
        <authorList>
            <person name="Varghese N."/>
            <person name="Submissions S."/>
        </authorList>
    </citation>
    <scope>NUCLEOTIDE SEQUENCE [LARGE SCALE GENOMIC DNA]</scope>
    <source>
        <strain evidence="4 5">WC1T17</strain>
    </source>
</reference>
<dbReference type="InterPro" id="IPR024083">
    <property type="entry name" value="Fumarase/histidase_N"/>
</dbReference>
<name>A0ABY1A8Y4_9LACO</name>
<dbReference type="Pfam" id="PF00206">
    <property type="entry name" value="Lyase_1"/>
    <property type="match status" value="1"/>
</dbReference>
<feature type="domain" description="Fumarase C C-terminal" evidence="3">
    <location>
        <begin position="406"/>
        <end position="456"/>
    </location>
</feature>
<dbReference type="NCBIfam" id="NF008909">
    <property type="entry name" value="PRK12273.1"/>
    <property type="match status" value="1"/>
</dbReference>
<dbReference type="PRINTS" id="PR00149">
    <property type="entry name" value="FUMRATELYASE"/>
</dbReference>
<dbReference type="Gene3D" id="1.10.275.10">
    <property type="entry name" value="Fumarase/aspartase (N-terminal domain)"/>
    <property type="match status" value="1"/>
</dbReference>
<dbReference type="Gene3D" id="1.20.200.10">
    <property type="entry name" value="Fumarase/aspartase (Central domain)"/>
    <property type="match status" value="1"/>
</dbReference>
<dbReference type="InterPro" id="IPR051546">
    <property type="entry name" value="Aspartate_Ammonia-Lyase"/>
</dbReference>
<dbReference type="SUPFAM" id="SSF48557">
    <property type="entry name" value="L-aspartase-like"/>
    <property type="match status" value="1"/>
</dbReference>
<protein>
    <submittedName>
        <fullName evidence="4">Aspartate ammonia-lyase</fullName>
    </submittedName>
</protein>
<dbReference type="PANTHER" id="PTHR42696">
    <property type="entry name" value="ASPARTATE AMMONIA-LYASE"/>
    <property type="match status" value="1"/>
</dbReference>
<dbReference type="Proteomes" id="UP000182089">
    <property type="component" value="Unassembled WGS sequence"/>
</dbReference>
<sequence length="470" mass="50523">MRIESDSLGTKAVESSAYYGIHTQRARENFPVTDRHVDFLLVQNLILVKQACANANAKTGRLSAKKHALIKQACERLLNEFDNFASDLSTPAIQGGAGTSTNMNVNEVIANLALEIGGAKKGSYQLIHPNDDVNMAQSTNDVYPTAGHMTLINRTSDLLAAVAKTAASFLKLADKHRYTIKMGRTQLEDAVPTTFGKEFGAYYHLLMRDYRRIEQAANALLTVPLGGTAIGTSICATPEYCALVVKELRHLSGMPLIQADDLSDAVQNTDSYVNLSAAYKTLACDLIKITNDLRLLGSGPQAGLHELDLPKVQAGSSIMPGKVNPVIPEVVAQVSFQVIGHDAAISLASASGQLELNAFEPVMFDDLFNGALMMTEALATLRVNCLEGLKVNEERCQQMAAHSAGLATALAPYIGYQKAAVLAKEAVATGKTIEKLLSGQISADILQDILKPEKLINPGAYDKAQKVNLR</sequence>
<dbReference type="InterPro" id="IPR022761">
    <property type="entry name" value="Fumarate_lyase_N"/>
</dbReference>
<dbReference type="PRINTS" id="PR00145">
    <property type="entry name" value="ARGSUCLYASE"/>
</dbReference>
<gene>
    <name evidence="4" type="ORF">SAMN05216431_10173</name>
</gene>
<dbReference type="InterPro" id="IPR008948">
    <property type="entry name" value="L-Aspartase-like"/>
</dbReference>
<dbReference type="InterPro" id="IPR020557">
    <property type="entry name" value="Fumarate_lyase_CS"/>
</dbReference>
<dbReference type="InterPro" id="IPR000362">
    <property type="entry name" value="Fumarate_lyase_fam"/>
</dbReference>
<dbReference type="PROSITE" id="PS00163">
    <property type="entry name" value="FUMARATE_LYASES"/>
    <property type="match status" value="1"/>
</dbReference>
<keyword evidence="1" id="KW-0456">Lyase</keyword>
<comment type="caution">
    <text evidence="4">The sequence shown here is derived from an EMBL/GenBank/DDBJ whole genome shotgun (WGS) entry which is preliminary data.</text>
</comment>
<evidence type="ECO:0000259" key="2">
    <source>
        <dbReference type="Pfam" id="PF00206"/>
    </source>
</evidence>
<dbReference type="EMBL" id="FOCC01000001">
    <property type="protein sequence ID" value="SEM31897.1"/>
    <property type="molecule type" value="Genomic_DNA"/>
</dbReference>
<dbReference type="PANTHER" id="PTHR42696:SF2">
    <property type="entry name" value="ASPARTATE AMMONIA-LYASE"/>
    <property type="match status" value="1"/>
</dbReference>
<evidence type="ECO:0000256" key="1">
    <source>
        <dbReference type="ARBA" id="ARBA00023239"/>
    </source>
</evidence>
<evidence type="ECO:0000313" key="4">
    <source>
        <dbReference type="EMBL" id="SEM31897.1"/>
    </source>
</evidence>
<proteinExistence type="predicted"/>
<dbReference type="InterPro" id="IPR018951">
    <property type="entry name" value="Fumarase_C_C"/>
</dbReference>
<feature type="domain" description="Fumarate lyase N-terminal" evidence="2">
    <location>
        <begin position="10"/>
        <end position="340"/>
    </location>
</feature>
<accession>A0ABY1A8Y4</accession>
<organism evidence="4 5">
    <name type="scientific">Ligilactobacillus ruminis</name>
    <dbReference type="NCBI Taxonomy" id="1623"/>
    <lineage>
        <taxon>Bacteria</taxon>
        <taxon>Bacillati</taxon>
        <taxon>Bacillota</taxon>
        <taxon>Bacilli</taxon>
        <taxon>Lactobacillales</taxon>
        <taxon>Lactobacillaceae</taxon>
        <taxon>Ligilactobacillus</taxon>
    </lineage>
</organism>
<evidence type="ECO:0000313" key="5">
    <source>
        <dbReference type="Proteomes" id="UP000182089"/>
    </source>
</evidence>
<evidence type="ECO:0000259" key="3">
    <source>
        <dbReference type="Pfam" id="PF10415"/>
    </source>
</evidence>